<protein>
    <submittedName>
        <fullName evidence="5">Uncharacterized protein</fullName>
    </submittedName>
</protein>
<dbReference type="PROSITE" id="PS51450">
    <property type="entry name" value="LRR"/>
    <property type="match status" value="2"/>
</dbReference>
<evidence type="ECO:0000256" key="2">
    <source>
        <dbReference type="ARBA" id="ARBA00022737"/>
    </source>
</evidence>
<accession>A0A0L0S7N4</accession>
<dbReference type="VEuPathDB" id="FungiDB:AMAG_03952"/>
<name>A0A0L0S7N4_ALLM3</name>
<evidence type="ECO:0000256" key="1">
    <source>
        <dbReference type="ARBA" id="ARBA00022614"/>
    </source>
</evidence>
<evidence type="ECO:0000313" key="6">
    <source>
        <dbReference type="Proteomes" id="UP000054350"/>
    </source>
</evidence>
<feature type="compositionally biased region" description="Pro residues" evidence="3">
    <location>
        <begin position="704"/>
        <end position="713"/>
    </location>
</feature>
<dbReference type="STRING" id="578462.A0A0L0S7N4"/>
<dbReference type="SUPFAM" id="SSF52058">
    <property type="entry name" value="L domain-like"/>
    <property type="match status" value="1"/>
</dbReference>
<feature type="compositionally biased region" description="Basic and acidic residues" evidence="3">
    <location>
        <begin position="872"/>
        <end position="882"/>
    </location>
</feature>
<dbReference type="InterPro" id="IPR032675">
    <property type="entry name" value="LRR_dom_sf"/>
</dbReference>
<dbReference type="InterPro" id="IPR001611">
    <property type="entry name" value="Leu-rich_rpt"/>
</dbReference>
<evidence type="ECO:0000313" key="5">
    <source>
        <dbReference type="EMBL" id="KNE58369.1"/>
    </source>
</evidence>
<feature type="compositionally biased region" description="Pro residues" evidence="3">
    <location>
        <begin position="678"/>
        <end position="694"/>
    </location>
</feature>
<dbReference type="Proteomes" id="UP000054350">
    <property type="component" value="Unassembled WGS sequence"/>
</dbReference>
<dbReference type="Gene3D" id="3.80.10.10">
    <property type="entry name" value="Ribonuclease Inhibitor"/>
    <property type="match status" value="1"/>
</dbReference>
<dbReference type="Pfam" id="PF00560">
    <property type="entry name" value="LRR_1"/>
    <property type="match status" value="1"/>
</dbReference>
<dbReference type="EMBL" id="GG745333">
    <property type="protein sequence ID" value="KNE58369.1"/>
    <property type="molecule type" value="Genomic_DNA"/>
</dbReference>
<dbReference type="AlphaFoldDB" id="A0A0L0S7N4"/>
<organism evidence="5 6">
    <name type="scientific">Allomyces macrogynus (strain ATCC 38327)</name>
    <name type="common">Allomyces javanicus var. macrogynus</name>
    <dbReference type="NCBI Taxonomy" id="578462"/>
    <lineage>
        <taxon>Eukaryota</taxon>
        <taxon>Fungi</taxon>
        <taxon>Fungi incertae sedis</taxon>
        <taxon>Blastocladiomycota</taxon>
        <taxon>Blastocladiomycetes</taxon>
        <taxon>Blastocladiales</taxon>
        <taxon>Blastocladiaceae</taxon>
        <taxon>Allomyces</taxon>
    </lineage>
</organism>
<feature type="region of interest" description="Disordered" evidence="3">
    <location>
        <begin position="677"/>
        <end position="721"/>
    </location>
</feature>
<gene>
    <name evidence="5" type="ORF">AMAG_03952</name>
</gene>
<sequence>MVSPPCAKLLASPDLAALGSAFSCCDASVSTAASAAPVAAAPTLNPAVAPILVNGTTKPSPSFILVPSASPSAGEDTPPLLSCGRPDSITIRQAQAITALPASLASVAGLDVLEVHGTLRGHVDVSGFDTLRRLVLSNSVDLVLDPGKSKSPFSSSPNLRELDLSNNGIEGEFPKGVLGKGQLQLLNLSNNHLVGHIPESLVSSLPRLRMLDLAQNQLTGPVPSLRALTSLQSLYLANNQLTNLHPDTLPDTLQDLNVAHNQLTDILALETWATTLKSVSVYDNPQLAVRLGDVVFKDLTSLDLRKVKAVHFGVRAAVPFPQPPGFTCQIDPATACIRSAGADVVAVSPVSSSSSPSGSTRAPDADAAASPTRRLVAGTGGPDPLGNAADVIYLWKLCNVAKRCVAVDPAGLDSDLATASGDDPGADLPTAAGNSGGTAVAGPWAVILTATVSVLFAVVVLLVMHILRQNRRTRRIKVKLDRATAMHRTEFAMDPPPPILSGAAPTVVAPLDSDSEPELASPTNLHAGVAYDVLTAPPPAVVRAWAMYPQPRPPSAVAAEEVALRAIPSAVPRGDLLSPTAAVPMGWPTTTGANGGGGKVHPLIAGFQPSMGSVSTAVLSSSPVTESAPPPPPPLFPSSSAWMSRAPSPPPVPAVTEKIHPLIAGWHPSSATVATVVLPPPPSSPTTDVPPVPSTSPWTSRAPTSPPSTPTAPPAAADPDDETAAAMAAWPYLHQTGWGEFMAVAVYPHTPTMRDEIALIPGDTVWVEVAPEDEYAPPPGVPFMGGAAGAGWGGMPWAGGPVEGGSGRPPVPPPWAVMLDAVQQPPPSPPVPPTSPVGLVPPPPSPAAPMPPILWPPFPPPPVPDVKILYPDSDKDENHFTLHADVSGASSSSATLTNGATLRPKHVRQAAAAREEEEEE</sequence>
<dbReference type="SMART" id="SM00369">
    <property type="entry name" value="LRR_TYP"/>
    <property type="match status" value="4"/>
</dbReference>
<keyword evidence="4" id="KW-0812">Transmembrane</keyword>
<feature type="compositionally biased region" description="Low complexity" evidence="3">
    <location>
        <begin position="348"/>
        <end position="359"/>
    </location>
</feature>
<reference evidence="6" key="2">
    <citation type="submission" date="2009-11" db="EMBL/GenBank/DDBJ databases">
        <title>The Genome Sequence of Allomyces macrogynus strain ATCC 38327.</title>
        <authorList>
            <consortium name="The Broad Institute Genome Sequencing Platform"/>
            <person name="Russ C."/>
            <person name="Cuomo C."/>
            <person name="Shea T."/>
            <person name="Young S.K."/>
            <person name="Zeng Q."/>
            <person name="Koehrsen M."/>
            <person name="Haas B."/>
            <person name="Borodovsky M."/>
            <person name="Guigo R."/>
            <person name="Alvarado L."/>
            <person name="Berlin A."/>
            <person name="Borenstein D."/>
            <person name="Chen Z."/>
            <person name="Engels R."/>
            <person name="Freedman E."/>
            <person name="Gellesch M."/>
            <person name="Goldberg J."/>
            <person name="Griggs A."/>
            <person name="Gujja S."/>
            <person name="Heiman D."/>
            <person name="Hepburn T."/>
            <person name="Howarth C."/>
            <person name="Jen D."/>
            <person name="Larson L."/>
            <person name="Lewis B."/>
            <person name="Mehta T."/>
            <person name="Park D."/>
            <person name="Pearson M."/>
            <person name="Roberts A."/>
            <person name="Saif S."/>
            <person name="Shenoy N."/>
            <person name="Sisk P."/>
            <person name="Stolte C."/>
            <person name="Sykes S."/>
            <person name="Walk T."/>
            <person name="White J."/>
            <person name="Yandava C."/>
            <person name="Burger G."/>
            <person name="Gray M.W."/>
            <person name="Holland P.W.H."/>
            <person name="King N."/>
            <person name="Lang F.B.F."/>
            <person name="Roger A.J."/>
            <person name="Ruiz-Trillo I."/>
            <person name="Lander E."/>
            <person name="Nusbaum C."/>
        </authorList>
    </citation>
    <scope>NUCLEOTIDE SEQUENCE [LARGE SCALE GENOMIC DNA]</scope>
    <source>
        <strain evidence="6">ATCC 38327</strain>
    </source>
</reference>
<feature type="region of interest" description="Disordered" evidence="3">
    <location>
        <begin position="621"/>
        <end position="649"/>
    </location>
</feature>
<dbReference type="InterPro" id="IPR003591">
    <property type="entry name" value="Leu-rich_rpt_typical-subtyp"/>
</dbReference>
<dbReference type="OrthoDB" id="676979at2759"/>
<keyword evidence="1" id="KW-0433">Leucine-rich repeat</keyword>
<keyword evidence="4" id="KW-1133">Transmembrane helix</keyword>
<dbReference type="Pfam" id="PF13855">
    <property type="entry name" value="LRR_8"/>
    <property type="match status" value="1"/>
</dbReference>
<feature type="compositionally biased region" description="Polar residues" evidence="3">
    <location>
        <begin position="888"/>
        <end position="900"/>
    </location>
</feature>
<dbReference type="FunFam" id="3.80.10.10:FF:000041">
    <property type="entry name" value="LRR receptor-like serine/threonine-protein kinase ERECTA"/>
    <property type="match status" value="1"/>
</dbReference>
<feature type="transmembrane region" description="Helical" evidence="4">
    <location>
        <begin position="444"/>
        <end position="467"/>
    </location>
</feature>
<evidence type="ECO:0000256" key="3">
    <source>
        <dbReference type="SAM" id="MobiDB-lite"/>
    </source>
</evidence>
<dbReference type="PANTHER" id="PTHR46662:SF104">
    <property type="entry name" value="GPI-ANCHORED ADHESIN-LIKE PROTEIN PGA55-RELATED"/>
    <property type="match status" value="1"/>
</dbReference>
<feature type="compositionally biased region" description="Low complexity" evidence="3">
    <location>
        <begin position="637"/>
        <end position="646"/>
    </location>
</feature>
<feature type="region of interest" description="Disordered" evidence="3">
    <location>
        <begin position="348"/>
        <end position="380"/>
    </location>
</feature>
<keyword evidence="2" id="KW-0677">Repeat</keyword>
<proteinExistence type="predicted"/>
<evidence type="ECO:0000256" key="4">
    <source>
        <dbReference type="SAM" id="Phobius"/>
    </source>
</evidence>
<keyword evidence="6" id="KW-1185">Reference proteome</keyword>
<dbReference type="PANTHER" id="PTHR46662">
    <property type="entry name" value="DI-GLUCOSE BINDING PROTEIN WITH LEUCINE-RICH REPEAT DOMAIN-CONTAINING PROTEIN"/>
    <property type="match status" value="1"/>
</dbReference>
<feature type="region of interest" description="Disordered" evidence="3">
    <location>
        <begin position="866"/>
        <end position="920"/>
    </location>
</feature>
<keyword evidence="4" id="KW-0472">Membrane</keyword>
<reference evidence="5 6" key="1">
    <citation type="submission" date="2009-11" db="EMBL/GenBank/DDBJ databases">
        <title>Annotation of Allomyces macrogynus ATCC 38327.</title>
        <authorList>
            <consortium name="The Broad Institute Genome Sequencing Platform"/>
            <person name="Russ C."/>
            <person name="Cuomo C."/>
            <person name="Burger G."/>
            <person name="Gray M.W."/>
            <person name="Holland P.W.H."/>
            <person name="King N."/>
            <person name="Lang F.B.F."/>
            <person name="Roger A.J."/>
            <person name="Ruiz-Trillo I."/>
            <person name="Young S.K."/>
            <person name="Zeng Q."/>
            <person name="Gargeya S."/>
            <person name="Fitzgerald M."/>
            <person name="Haas B."/>
            <person name="Abouelleil A."/>
            <person name="Alvarado L."/>
            <person name="Arachchi H.M."/>
            <person name="Berlin A."/>
            <person name="Chapman S.B."/>
            <person name="Gearin G."/>
            <person name="Goldberg J."/>
            <person name="Griggs A."/>
            <person name="Gujja S."/>
            <person name="Hansen M."/>
            <person name="Heiman D."/>
            <person name="Howarth C."/>
            <person name="Larimer J."/>
            <person name="Lui A."/>
            <person name="MacDonald P.J.P."/>
            <person name="McCowen C."/>
            <person name="Montmayeur A."/>
            <person name="Murphy C."/>
            <person name="Neiman D."/>
            <person name="Pearson M."/>
            <person name="Priest M."/>
            <person name="Roberts A."/>
            <person name="Saif S."/>
            <person name="Shea T."/>
            <person name="Sisk P."/>
            <person name="Stolte C."/>
            <person name="Sykes S."/>
            <person name="Wortman J."/>
            <person name="Nusbaum C."/>
            <person name="Birren B."/>
        </authorList>
    </citation>
    <scope>NUCLEOTIDE SEQUENCE [LARGE SCALE GENOMIC DNA]</scope>
    <source>
        <strain evidence="5 6">ATCC 38327</strain>
    </source>
</reference>